<dbReference type="AlphaFoldDB" id="A0AAJ2MKU6"/>
<gene>
    <name evidence="1" type="ORF">P7D17_10200</name>
</gene>
<protein>
    <submittedName>
        <fullName evidence="1">Uncharacterized protein</fullName>
    </submittedName>
</protein>
<organism evidence="1 2">
    <name type="scientific">Lactococcus petauri</name>
    <dbReference type="NCBI Taxonomy" id="1940789"/>
    <lineage>
        <taxon>Bacteria</taxon>
        <taxon>Bacillati</taxon>
        <taxon>Bacillota</taxon>
        <taxon>Bacilli</taxon>
        <taxon>Lactobacillales</taxon>
        <taxon>Streptococcaceae</taxon>
        <taxon>Lactococcus</taxon>
    </lineage>
</organism>
<dbReference type="Proteomes" id="UP001262817">
    <property type="component" value="Unassembled WGS sequence"/>
</dbReference>
<sequence length="183" mass="21011">MESTLTIITACAAAVSAVAVIFQTRISQRQSRLMANQLELQRQTTQAYNIAIWSDSWDYTNNKYPIISNTSQSPIYEVEIISHHELGLMFRHFVEIVPPGTYIAGEGFDKEYWLELYFTDSSGIRWNRNNKGKLSQQSPYKSTGHEKFAELYPYKKGKDSSGYLKDVANQLKDINKTLNKIKK</sequence>
<dbReference type="EMBL" id="JARPXR010000015">
    <property type="protein sequence ID" value="MDT2584462.1"/>
    <property type="molecule type" value="Genomic_DNA"/>
</dbReference>
<evidence type="ECO:0000313" key="1">
    <source>
        <dbReference type="EMBL" id="MDT2584462.1"/>
    </source>
</evidence>
<accession>A0AAJ2MKU6</accession>
<proteinExistence type="predicted"/>
<dbReference type="RefSeq" id="WP_019335558.1">
    <property type="nucleotide sequence ID" value="NZ_JAEOAS010000005.1"/>
</dbReference>
<evidence type="ECO:0000313" key="2">
    <source>
        <dbReference type="Proteomes" id="UP001262817"/>
    </source>
</evidence>
<reference evidence="1" key="1">
    <citation type="submission" date="2023-03" db="EMBL/GenBank/DDBJ databases">
        <authorList>
            <person name="Shen W."/>
            <person name="Cai J."/>
        </authorList>
    </citation>
    <scope>NUCLEOTIDE SEQUENCE</scope>
    <source>
        <strain evidence="1">P86-2</strain>
    </source>
</reference>
<comment type="caution">
    <text evidence="1">The sequence shown here is derived from an EMBL/GenBank/DDBJ whole genome shotgun (WGS) entry which is preliminary data.</text>
</comment>
<name>A0AAJ2MKU6_9LACT</name>